<dbReference type="Proteomes" id="UP001148125">
    <property type="component" value="Unassembled WGS sequence"/>
</dbReference>
<sequence>MEIMKIPLAKITPAFEIQRCKSVINNIKRCMNYKSVLYIPLFVEKQSNDKYLLIGNYQDYYAVKETYNDPEKNILLPCVIINTSITRKERLLIIIRYLLRYSTLGPLDKHTLFVQLRKHITAETLAKETGLTTQEVSDYLFHPNIPDRFRKLFYLDRLLILNKIENLDLALDLKEKLYYLAVLPEEDSKRLTYEKLMCFSRFIRNFKKQLGRISKTDKETLLIKIIESDLYIEQYLEHLLYEYAHHYKRTTTRILVKKEINTFPFPTKRQQHLIKIRLKNKVLFTY</sequence>
<keyword evidence="2" id="KW-1185">Reference proteome</keyword>
<evidence type="ECO:0000313" key="1">
    <source>
        <dbReference type="EMBL" id="MDE5414484.1"/>
    </source>
</evidence>
<organism evidence="1 2">
    <name type="scientific">Alkalihalobacterium chitinilyticum</name>
    <dbReference type="NCBI Taxonomy" id="2980103"/>
    <lineage>
        <taxon>Bacteria</taxon>
        <taxon>Bacillati</taxon>
        <taxon>Bacillota</taxon>
        <taxon>Bacilli</taxon>
        <taxon>Bacillales</taxon>
        <taxon>Bacillaceae</taxon>
        <taxon>Alkalihalobacterium</taxon>
    </lineage>
</organism>
<protein>
    <recommendedName>
        <fullName evidence="3">ParB/Sulfiredoxin domain-containing protein</fullName>
    </recommendedName>
</protein>
<gene>
    <name evidence="1" type="ORF">N7Z68_13980</name>
</gene>
<dbReference type="EMBL" id="JAOTPO010000009">
    <property type="protein sequence ID" value="MDE5414484.1"/>
    <property type="molecule type" value="Genomic_DNA"/>
</dbReference>
<reference evidence="1" key="1">
    <citation type="submission" date="2024-05" db="EMBL/GenBank/DDBJ databases">
        <title>Alkalihalobacillus sp. strain MEB203 novel alkaliphilic bacterium from Lonar Lake, India.</title>
        <authorList>
            <person name="Joshi A."/>
            <person name="Thite S."/>
            <person name="Mengade P."/>
        </authorList>
    </citation>
    <scope>NUCLEOTIDE SEQUENCE</scope>
    <source>
        <strain evidence="1">MEB 203</strain>
    </source>
</reference>
<evidence type="ECO:0000313" key="2">
    <source>
        <dbReference type="Proteomes" id="UP001148125"/>
    </source>
</evidence>
<accession>A0ABT5VG97</accession>
<name>A0ABT5VG97_9BACI</name>
<evidence type="ECO:0008006" key="3">
    <source>
        <dbReference type="Google" id="ProtNLM"/>
    </source>
</evidence>
<dbReference type="RefSeq" id="WP_275119096.1">
    <property type="nucleotide sequence ID" value="NZ_JAOTPO010000009.1"/>
</dbReference>
<comment type="caution">
    <text evidence="1">The sequence shown here is derived from an EMBL/GenBank/DDBJ whole genome shotgun (WGS) entry which is preliminary data.</text>
</comment>
<proteinExistence type="predicted"/>